<protein>
    <submittedName>
        <fullName evidence="1">4841_t:CDS:1</fullName>
    </submittedName>
</protein>
<evidence type="ECO:0000313" key="1">
    <source>
        <dbReference type="EMBL" id="CAG8492659.1"/>
    </source>
</evidence>
<evidence type="ECO:0000313" key="2">
    <source>
        <dbReference type="Proteomes" id="UP000789396"/>
    </source>
</evidence>
<sequence length="148" mass="16993">MKYFRLFTKSESEKIKEKVLSALKLLAETSPHIENLNEVERGEYISAILHSVTSTFEGPKVIVYREYSLSGTNGKGRFDFIIIQVFTKISTDDEISDSEPIELPLNNFITDKNSLNSIRSLFVMIQKILSDKIESFEEKPQTKRQKLA</sequence>
<organism evidence="1 2">
    <name type="scientific">Racocetra fulgida</name>
    <dbReference type="NCBI Taxonomy" id="60492"/>
    <lineage>
        <taxon>Eukaryota</taxon>
        <taxon>Fungi</taxon>
        <taxon>Fungi incertae sedis</taxon>
        <taxon>Mucoromycota</taxon>
        <taxon>Glomeromycotina</taxon>
        <taxon>Glomeromycetes</taxon>
        <taxon>Diversisporales</taxon>
        <taxon>Gigasporaceae</taxon>
        <taxon>Racocetra</taxon>
    </lineage>
</organism>
<comment type="caution">
    <text evidence="1">The sequence shown here is derived from an EMBL/GenBank/DDBJ whole genome shotgun (WGS) entry which is preliminary data.</text>
</comment>
<dbReference type="Proteomes" id="UP000789396">
    <property type="component" value="Unassembled WGS sequence"/>
</dbReference>
<name>A0A9N8WT52_9GLOM</name>
<keyword evidence="2" id="KW-1185">Reference proteome</keyword>
<dbReference type="EMBL" id="CAJVPZ010001447">
    <property type="protein sequence ID" value="CAG8492659.1"/>
    <property type="molecule type" value="Genomic_DNA"/>
</dbReference>
<proteinExistence type="predicted"/>
<dbReference type="OrthoDB" id="2358876at2759"/>
<reference evidence="1" key="1">
    <citation type="submission" date="2021-06" db="EMBL/GenBank/DDBJ databases">
        <authorList>
            <person name="Kallberg Y."/>
            <person name="Tangrot J."/>
            <person name="Rosling A."/>
        </authorList>
    </citation>
    <scope>NUCLEOTIDE SEQUENCE</scope>
    <source>
        <strain evidence="1">IN212</strain>
    </source>
</reference>
<dbReference type="AlphaFoldDB" id="A0A9N8WT52"/>
<accession>A0A9N8WT52</accession>
<gene>
    <name evidence="1" type="ORF">RFULGI_LOCUS2056</name>
</gene>